<accession>A0ABW7XVX5</accession>
<proteinExistence type="predicted"/>
<reference evidence="2 3" key="1">
    <citation type="submission" date="2024-10" db="EMBL/GenBank/DDBJ databases">
        <title>The Natural Products Discovery Center: Release of the First 8490 Sequenced Strains for Exploring Actinobacteria Biosynthetic Diversity.</title>
        <authorList>
            <person name="Kalkreuter E."/>
            <person name="Kautsar S.A."/>
            <person name="Yang D."/>
            <person name="Bader C.D."/>
            <person name="Teijaro C.N."/>
            <person name="Fluegel L."/>
            <person name="Davis C.M."/>
            <person name="Simpson J.R."/>
            <person name="Lauterbach L."/>
            <person name="Steele A.D."/>
            <person name="Gui C."/>
            <person name="Meng S."/>
            <person name="Li G."/>
            <person name="Viehrig K."/>
            <person name="Ye F."/>
            <person name="Su P."/>
            <person name="Kiefer A.F."/>
            <person name="Nichols A."/>
            <person name="Cepeda A.J."/>
            <person name="Yan W."/>
            <person name="Fan B."/>
            <person name="Jiang Y."/>
            <person name="Adhikari A."/>
            <person name="Zheng C.-J."/>
            <person name="Schuster L."/>
            <person name="Cowan T.M."/>
            <person name="Smanski M.J."/>
            <person name="Chevrette M.G."/>
            <person name="De Carvalho L.P.S."/>
            <person name="Shen B."/>
        </authorList>
    </citation>
    <scope>NUCLEOTIDE SEQUENCE [LARGE SCALE GENOMIC DNA]</scope>
    <source>
        <strain evidence="2 3">NPDC051599</strain>
    </source>
</reference>
<name>A0ABW7XVX5_STRCE</name>
<dbReference type="Gene3D" id="1.20.120.520">
    <property type="entry name" value="nmb1532 protein domain like"/>
    <property type="match status" value="1"/>
</dbReference>
<dbReference type="CDD" id="cd12108">
    <property type="entry name" value="Hr-like"/>
    <property type="match status" value="1"/>
</dbReference>
<evidence type="ECO:0000313" key="2">
    <source>
        <dbReference type="EMBL" id="MFI5674242.1"/>
    </source>
</evidence>
<dbReference type="RefSeq" id="WP_398655183.1">
    <property type="nucleotide sequence ID" value="NZ_JBITDC010000002.1"/>
</dbReference>
<organism evidence="2 3">
    <name type="scientific">Streptomyces cellulosae</name>
    <dbReference type="NCBI Taxonomy" id="1968"/>
    <lineage>
        <taxon>Bacteria</taxon>
        <taxon>Bacillati</taxon>
        <taxon>Actinomycetota</taxon>
        <taxon>Actinomycetes</taxon>
        <taxon>Kitasatosporales</taxon>
        <taxon>Streptomycetaceae</taxon>
        <taxon>Streptomyces</taxon>
    </lineage>
</organism>
<dbReference type="Pfam" id="PF01814">
    <property type="entry name" value="Hemerythrin"/>
    <property type="match status" value="1"/>
</dbReference>
<sequence>MSTNPPESAAIAETRLLHKMHRAATALLADAAQRDTAPPEALAELRDFLVAALRHHHESEDDVLWPRLIAADPVAGAGLTGLGAEHEALDEALDALAVAPVREGADRKALAAAAATVRDLVHQHLEHEEPVLFPALAAHMPDEAWAEFSRVVIASAPPVGAHLNIGFFEEVGTPAELEAVTANLPQAVLPLVPAMREQALATLSSLRATHDVRTVTA</sequence>
<dbReference type="Proteomes" id="UP001612415">
    <property type="component" value="Unassembled WGS sequence"/>
</dbReference>
<dbReference type="EMBL" id="JBITDC010000002">
    <property type="protein sequence ID" value="MFI5674242.1"/>
    <property type="molecule type" value="Genomic_DNA"/>
</dbReference>
<protein>
    <submittedName>
        <fullName evidence="2">Hemerythrin domain-containing protein</fullName>
    </submittedName>
</protein>
<evidence type="ECO:0000259" key="1">
    <source>
        <dbReference type="Pfam" id="PF01814"/>
    </source>
</evidence>
<dbReference type="InterPro" id="IPR012312">
    <property type="entry name" value="Hemerythrin-like"/>
</dbReference>
<gene>
    <name evidence="2" type="ORF">ACIA8P_06180</name>
</gene>
<comment type="caution">
    <text evidence="2">The sequence shown here is derived from an EMBL/GenBank/DDBJ whole genome shotgun (WGS) entry which is preliminary data.</text>
</comment>
<feature type="domain" description="Hemerythrin-like" evidence="1">
    <location>
        <begin position="15"/>
        <end position="136"/>
    </location>
</feature>
<keyword evidence="3" id="KW-1185">Reference proteome</keyword>
<evidence type="ECO:0000313" key="3">
    <source>
        <dbReference type="Proteomes" id="UP001612415"/>
    </source>
</evidence>